<organism evidence="3">
    <name type="scientific">Ochrobactrum sp. PW1</name>
    <dbReference type="NCBI Taxonomy" id="1882222"/>
    <lineage>
        <taxon>Bacteria</taxon>
        <taxon>Pseudomonadati</taxon>
        <taxon>Pseudomonadota</taxon>
        <taxon>Alphaproteobacteria</taxon>
        <taxon>Hyphomicrobiales</taxon>
        <taxon>Brucellaceae</taxon>
        <taxon>Brucella/Ochrobactrum group</taxon>
        <taxon>Ochrobactrum</taxon>
    </lineage>
</organism>
<evidence type="ECO:0000256" key="2">
    <source>
        <dbReference type="SAM" id="Phobius"/>
    </source>
</evidence>
<dbReference type="EMBL" id="LC171369">
    <property type="protein sequence ID" value="BBA74430.1"/>
    <property type="molecule type" value="Genomic_DNA"/>
</dbReference>
<keyword evidence="2" id="KW-0812">Transmembrane</keyword>
<proteinExistence type="predicted"/>
<evidence type="ECO:0000256" key="1">
    <source>
        <dbReference type="SAM" id="Coils"/>
    </source>
</evidence>
<protein>
    <submittedName>
        <fullName evidence="3">Uncharacterized protein</fullName>
    </submittedName>
</protein>
<name>A0A292GS38_9HYPH</name>
<feature type="transmembrane region" description="Helical" evidence="2">
    <location>
        <begin position="20"/>
        <end position="40"/>
    </location>
</feature>
<keyword evidence="1" id="KW-0175">Coiled coil</keyword>
<accession>A0A292GS38</accession>
<keyword evidence="2" id="KW-0472">Membrane</keyword>
<feature type="coiled-coil region" evidence="1">
    <location>
        <begin position="62"/>
        <end position="103"/>
    </location>
</feature>
<evidence type="ECO:0000313" key="3">
    <source>
        <dbReference type="EMBL" id="BBA74430.1"/>
    </source>
</evidence>
<keyword evidence="2" id="KW-1133">Transmembrane helix</keyword>
<sequence>MPDLASLASTTLPMGVGLGAGGVLAIGIMRALGSAARWIIEYFGGRMDKRADRLDASTDKLIKGLEDRIDALTKRLDHVEQELSECKEQHAVAEARNKHLEAMMQGYGDARQRIATEQAAEVLSIRERSK</sequence>
<dbReference type="AlphaFoldDB" id="A0A292GS38"/>
<reference evidence="3" key="1">
    <citation type="submission" date="2016-07" db="EMBL/GenBank/DDBJ databases">
        <title>Genomics reveals synergistic degradation of pyrene by five bacteria in a mangrove sediment-derived bacterial consortium.</title>
        <authorList>
            <person name="Wanapaisan P."/>
            <person name="Vejarano F."/>
            <person name="Chakraborty J."/>
            <person name="Shintani M."/>
            <person name="Muangchinda C."/>
            <person name="Laothamteep N."/>
            <person name="Suzuki-Minakuchi C."/>
            <person name="Inoue K."/>
            <person name="Nojiri H."/>
            <person name="Pinyakong O."/>
        </authorList>
    </citation>
    <scope>NUCLEOTIDE SEQUENCE</scope>
    <source>
        <strain evidence="3">PW1</strain>
    </source>
</reference>